<dbReference type="AlphaFoldDB" id="A0A7G6SM68"/>
<gene>
    <name evidence="1" type="ORF">HB778_02095</name>
</gene>
<protein>
    <submittedName>
        <fullName evidence="1">Uncharacterized protein</fullName>
    </submittedName>
</protein>
<sequence length="96" mass="10526">MSKQRKPRGGCPAAFFVYGDDLLASEFMSPGVVEVVLAAGSTVLGEAGLLGSPVIDRRYPDLVQCFWRGALKKRLPLRFEWCFNAPIHRGAPYGRG</sequence>
<reference evidence="1" key="1">
    <citation type="journal article" date="2020" name="Mol. Plant Microbe Interact.">
        <title>Complete genome sequences of four natural Pseudomonas isolates that catabolize a wide range of aromatic compounds relevant to lignin valorization.</title>
        <authorList>
            <person name="Hatmaker E.A."/>
            <person name="Presle G."/>
            <person name="Cannon O."/>
            <person name="Guss A.M."/>
            <person name="Elkins J.G."/>
        </authorList>
    </citation>
    <scope>NUCLEOTIDE SEQUENCE</scope>
    <source>
        <strain evidence="1">583</strain>
    </source>
</reference>
<organism evidence="1 2">
    <name type="scientific">Mesorhizobium huakuii</name>
    <dbReference type="NCBI Taxonomy" id="28104"/>
    <lineage>
        <taxon>Bacteria</taxon>
        <taxon>Pseudomonadati</taxon>
        <taxon>Pseudomonadota</taxon>
        <taxon>Alphaproteobacteria</taxon>
        <taxon>Hyphomicrobiales</taxon>
        <taxon>Phyllobacteriaceae</taxon>
        <taxon>Mesorhizobium</taxon>
    </lineage>
</organism>
<dbReference type="Proteomes" id="UP000515465">
    <property type="component" value="Chromosome"/>
</dbReference>
<evidence type="ECO:0000313" key="1">
    <source>
        <dbReference type="EMBL" id="QND55600.1"/>
    </source>
</evidence>
<name>A0A7G6SM68_9HYPH</name>
<proteinExistence type="predicted"/>
<dbReference type="EMBL" id="CP050296">
    <property type="protein sequence ID" value="QND55600.1"/>
    <property type="molecule type" value="Genomic_DNA"/>
</dbReference>
<accession>A0A7G6SM68</accession>
<evidence type="ECO:0000313" key="2">
    <source>
        <dbReference type="Proteomes" id="UP000515465"/>
    </source>
</evidence>